<keyword evidence="5" id="KW-1185">Reference proteome</keyword>
<comment type="caution">
    <text evidence="4">The sequence shown here is derived from an EMBL/GenBank/DDBJ whole genome shotgun (WGS) entry which is preliminary data.</text>
</comment>
<name>A0ABV9HU34_9FLAO</name>
<feature type="chain" id="PRO_5046674136" evidence="2">
    <location>
        <begin position="20"/>
        <end position="258"/>
    </location>
</feature>
<feature type="domain" description="Protein-glutamine gamma-glutamyltransferase-like C-terminal" evidence="3">
    <location>
        <begin position="185"/>
        <end position="248"/>
    </location>
</feature>
<evidence type="ECO:0000313" key="4">
    <source>
        <dbReference type="EMBL" id="MFC4633195.1"/>
    </source>
</evidence>
<protein>
    <submittedName>
        <fullName evidence="4">DUF4129 domain-containing protein</fullName>
    </submittedName>
</protein>
<reference evidence="5" key="1">
    <citation type="journal article" date="2019" name="Int. J. Syst. Evol. Microbiol.">
        <title>The Global Catalogue of Microorganisms (GCM) 10K type strain sequencing project: providing services to taxonomists for standard genome sequencing and annotation.</title>
        <authorList>
            <consortium name="The Broad Institute Genomics Platform"/>
            <consortium name="The Broad Institute Genome Sequencing Center for Infectious Disease"/>
            <person name="Wu L."/>
            <person name="Ma J."/>
        </authorList>
    </citation>
    <scope>NUCLEOTIDE SEQUENCE [LARGE SCALE GENOMIC DNA]</scope>
    <source>
        <strain evidence="5">YJ-61-S</strain>
    </source>
</reference>
<feature type="signal peptide" evidence="2">
    <location>
        <begin position="1"/>
        <end position="19"/>
    </location>
</feature>
<dbReference type="EMBL" id="JBHSFV010000002">
    <property type="protein sequence ID" value="MFC4633195.1"/>
    <property type="molecule type" value="Genomic_DNA"/>
</dbReference>
<accession>A0ABV9HU34</accession>
<keyword evidence="1" id="KW-0472">Membrane</keyword>
<sequence length="258" mass="30409">MRSKTIWIFIFLFSLYAKKTDASTPPVVTITMQDSTAFSLEELQKDNAPLYPITLDKEHIKEYQNDSDFDYTEAIEEDNWWTRFKQWVNDVWSSFIRWIFGGDEVSGTASFLIQLLPYLIVASLVALLVWVFLKMDSGQLTFETKQTAQAFLSDDEELIKRDDIQNLIDKAIAEGNYRLAIRFYYLLALQKMSGKELINWQVQKTNHEYIYEVTDPNLRKQFRHVTDLYDYIWYGNFDVDEASFQKAQSSFVNLTRQL</sequence>
<keyword evidence="1" id="KW-0812">Transmembrane</keyword>
<keyword evidence="2" id="KW-0732">Signal</keyword>
<evidence type="ECO:0000256" key="1">
    <source>
        <dbReference type="SAM" id="Phobius"/>
    </source>
</evidence>
<organism evidence="4 5">
    <name type="scientific">Dokdonia ponticola</name>
    <dbReference type="NCBI Taxonomy" id="2041041"/>
    <lineage>
        <taxon>Bacteria</taxon>
        <taxon>Pseudomonadati</taxon>
        <taxon>Bacteroidota</taxon>
        <taxon>Flavobacteriia</taxon>
        <taxon>Flavobacteriales</taxon>
        <taxon>Flavobacteriaceae</taxon>
        <taxon>Dokdonia</taxon>
    </lineage>
</organism>
<keyword evidence="1" id="KW-1133">Transmembrane helix</keyword>
<dbReference type="InterPro" id="IPR025403">
    <property type="entry name" value="TgpA-like_C"/>
</dbReference>
<evidence type="ECO:0000259" key="3">
    <source>
        <dbReference type="Pfam" id="PF13559"/>
    </source>
</evidence>
<dbReference type="RefSeq" id="WP_379977389.1">
    <property type="nucleotide sequence ID" value="NZ_JBHSFV010000002.1"/>
</dbReference>
<evidence type="ECO:0000313" key="5">
    <source>
        <dbReference type="Proteomes" id="UP001596043"/>
    </source>
</evidence>
<feature type="transmembrane region" description="Helical" evidence="1">
    <location>
        <begin position="111"/>
        <end position="133"/>
    </location>
</feature>
<proteinExistence type="predicted"/>
<gene>
    <name evidence="4" type="ORF">ACFO3O_04715</name>
</gene>
<dbReference type="Proteomes" id="UP001596043">
    <property type="component" value="Unassembled WGS sequence"/>
</dbReference>
<dbReference type="Pfam" id="PF13559">
    <property type="entry name" value="DUF4129"/>
    <property type="match status" value="1"/>
</dbReference>
<evidence type="ECO:0000256" key="2">
    <source>
        <dbReference type="SAM" id="SignalP"/>
    </source>
</evidence>